<comment type="function">
    <text evidence="5">May play a role in ribosome biogenesis.</text>
</comment>
<dbReference type="AlphaFoldDB" id="A0A3B0MP15"/>
<comment type="subcellular location">
    <subcellularLocation>
        <location evidence="5">Nucleus</location>
        <location evidence="5">Nucleolus</location>
    </subcellularLocation>
    <subcellularLocation>
        <location evidence="5">Nucleus</location>
        <location evidence="5">Nucleoplasm</location>
    </subcellularLocation>
</comment>
<dbReference type="GO" id="GO:0008097">
    <property type="term" value="F:5S rRNA binding"/>
    <property type="evidence" value="ECO:0007669"/>
    <property type="project" value="TreeGrafter"/>
</dbReference>
<dbReference type="GO" id="GO:0005730">
    <property type="term" value="C:nucleolus"/>
    <property type="evidence" value="ECO:0007669"/>
    <property type="project" value="UniProtKB-SubCell"/>
</dbReference>
<accession>A0A3B0MP15</accession>
<organism evidence="6">
    <name type="scientific">Theileria annulata</name>
    <dbReference type="NCBI Taxonomy" id="5874"/>
    <lineage>
        <taxon>Eukaryota</taxon>
        <taxon>Sar</taxon>
        <taxon>Alveolata</taxon>
        <taxon>Apicomplexa</taxon>
        <taxon>Aconoidasida</taxon>
        <taxon>Piroplasmida</taxon>
        <taxon>Theileriidae</taxon>
        <taxon>Theileria</taxon>
    </lineage>
</organism>
<dbReference type="EMBL" id="UIVS01000002">
    <property type="protein sequence ID" value="SVP91837.1"/>
    <property type="molecule type" value="Genomic_DNA"/>
</dbReference>
<evidence type="ECO:0000256" key="4">
    <source>
        <dbReference type="ARBA" id="ARBA00023242"/>
    </source>
</evidence>
<sequence length="382" mass="44355">MTKRVKRNKKSISSKIDEEYLESYINSKKTDKSRSVRFNINALGKLSLRNTKINGVNKSNHYKNKNSPEYVRLKKLKNRISLNNKIEVDSTPSEDDALIDVWNDSIDNSKDKRNKIQNINQLIPAVELPHPGQSYNPNPEDYNALLNKAVNVIQINNEDESTQGVKEIDDMIKNSFPSLDPSLLDLRKKQGLVNLIKNNVFDLEEVNKVLNEEHESETDEEIDEEIMYKKLPGRKTKTQRNKIKLLKEDKRRKAVIKNIKKLKNDVNHIKTINAFKPSNKSSEMLSRFKNFLSKLLSGEVPTKISNKAYYSDPPEVYLPEEMSSSVKNIDNLKKSPINHIVKSIYRRGLLPPPPMINARYKNYLKKFRFLNRPYMYKPALKI</sequence>
<dbReference type="PANTHER" id="PTHR14211">
    <property type="entry name" value="GLIOMA SUPPRESSOR CANDIDATE REGION GENE 2"/>
    <property type="match status" value="1"/>
</dbReference>
<evidence type="ECO:0000256" key="5">
    <source>
        <dbReference type="PIRNR" id="PIRNR017302"/>
    </source>
</evidence>
<evidence type="ECO:0000313" key="7">
    <source>
        <dbReference type="EMBL" id="SVP91837.1"/>
    </source>
</evidence>
<dbReference type="GO" id="GO:0005654">
    <property type="term" value="C:nucleoplasm"/>
    <property type="evidence" value="ECO:0007669"/>
    <property type="project" value="UniProtKB-SubCell"/>
</dbReference>
<gene>
    <name evidence="6" type="ORF">TAT_000182600</name>
    <name evidence="7" type="ORF">TAV_000182800</name>
</gene>
<dbReference type="InterPro" id="IPR011687">
    <property type="entry name" value="Nop53/GLTSCR2"/>
</dbReference>
<reference evidence="6" key="1">
    <citation type="submission" date="2018-07" db="EMBL/GenBank/DDBJ databases">
        <authorList>
            <person name="Quirk P.G."/>
            <person name="Krulwich T.A."/>
        </authorList>
    </citation>
    <scope>NUCLEOTIDE SEQUENCE</scope>
    <source>
        <strain evidence="6">Anand</strain>
    </source>
</reference>
<keyword evidence="3 5" id="KW-0690">Ribosome biogenesis</keyword>
<comment type="similarity">
    <text evidence="1 5">Belongs to the NOP53 family.</text>
</comment>
<evidence type="ECO:0000256" key="1">
    <source>
        <dbReference type="ARBA" id="ARBA00008838"/>
    </source>
</evidence>
<dbReference type="GO" id="GO:0000027">
    <property type="term" value="P:ribosomal large subunit assembly"/>
    <property type="evidence" value="ECO:0007669"/>
    <property type="project" value="UniProtKB-UniRule"/>
</dbReference>
<dbReference type="PANTHER" id="PTHR14211:SF7">
    <property type="entry name" value="RIBOSOME BIOGENESIS PROTEIN NOP53"/>
    <property type="match status" value="1"/>
</dbReference>
<evidence type="ECO:0000256" key="3">
    <source>
        <dbReference type="ARBA" id="ARBA00022517"/>
    </source>
</evidence>
<dbReference type="PIRSF" id="PIRSF017302">
    <property type="entry name" value="Gltscr2"/>
    <property type="match status" value="1"/>
</dbReference>
<dbReference type="GO" id="GO:0006364">
    <property type="term" value="P:rRNA processing"/>
    <property type="evidence" value="ECO:0007669"/>
    <property type="project" value="TreeGrafter"/>
</dbReference>
<protein>
    <recommendedName>
        <fullName evidence="2 5">Ribosome biogenesis protein NOP53</fullName>
    </recommendedName>
</protein>
<proteinExistence type="inferred from homology"/>
<dbReference type="Pfam" id="PF07767">
    <property type="entry name" value="Nop53"/>
    <property type="match status" value="1"/>
</dbReference>
<name>A0A3B0MP15_THEAN</name>
<keyword evidence="4 5" id="KW-0539">Nucleus</keyword>
<dbReference type="VEuPathDB" id="PiroplasmaDB:TA12660"/>
<evidence type="ECO:0000256" key="2">
    <source>
        <dbReference type="ARBA" id="ARBA00018339"/>
    </source>
</evidence>
<evidence type="ECO:0000313" key="6">
    <source>
        <dbReference type="EMBL" id="SVP91515.1"/>
    </source>
</evidence>
<dbReference type="EMBL" id="UIVT01000002">
    <property type="protein sequence ID" value="SVP91515.1"/>
    <property type="molecule type" value="Genomic_DNA"/>
</dbReference>